<keyword evidence="2" id="KW-1185">Reference proteome</keyword>
<organism evidence="1 2">
    <name type="scientific">Anaerotignum lactatifermentans DSM 14214</name>
    <dbReference type="NCBI Taxonomy" id="1121323"/>
    <lineage>
        <taxon>Bacteria</taxon>
        <taxon>Bacillati</taxon>
        <taxon>Bacillota</taxon>
        <taxon>Clostridia</taxon>
        <taxon>Lachnospirales</taxon>
        <taxon>Anaerotignaceae</taxon>
        <taxon>Anaerotignum</taxon>
    </lineage>
</organism>
<reference evidence="1 2" key="1">
    <citation type="submission" date="2016-11" db="EMBL/GenBank/DDBJ databases">
        <authorList>
            <person name="Jaros S."/>
            <person name="Januszkiewicz K."/>
            <person name="Wedrychowicz H."/>
        </authorList>
    </citation>
    <scope>NUCLEOTIDE SEQUENCE [LARGE SCALE GENOMIC DNA]</scope>
    <source>
        <strain evidence="1 2">DSM 14214</strain>
    </source>
</reference>
<evidence type="ECO:0008006" key="3">
    <source>
        <dbReference type="Google" id="ProtNLM"/>
    </source>
</evidence>
<evidence type="ECO:0000313" key="2">
    <source>
        <dbReference type="Proteomes" id="UP000183975"/>
    </source>
</evidence>
<dbReference type="OrthoDB" id="9885182at2"/>
<proteinExistence type="predicted"/>
<protein>
    <recommendedName>
        <fullName evidence="3">Antirestriction protein (ArdA)</fullName>
    </recommendedName>
</protein>
<gene>
    <name evidence="1" type="ORF">SAMN02745138_02672</name>
</gene>
<sequence>MIQVTFCSKQLFEKKNEVDVSLRLPADAETMKRYLEVAGVRDMDDLLISDFRIHELYAWSCGEYQEWDKADLNELNYLAARLEELLEEEQDEMYDALLCMHHPKSAADMINLSYGFDKVSYDPSIRNEQELGEYLVKNNLFAVPEDMKSFVNYKKVGQIYLYTMNLSKDAGMMQVDENGCICDSHKEQERYGYYDGVNVPEEYMILTEEVFEDQAQQHIQS</sequence>
<evidence type="ECO:0000313" key="1">
    <source>
        <dbReference type="EMBL" id="SHK97871.1"/>
    </source>
</evidence>
<dbReference type="Proteomes" id="UP000183975">
    <property type="component" value="Unassembled WGS sequence"/>
</dbReference>
<dbReference type="AlphaFoldDB" id="A0A1M6WW41"/>
<dbReference type="EMBL" id="FRAH01000057">
    <property type="protein sequence ID" value="SHK97871.1"/>
    <property type="molecule type" value="Genomic_DNA"/>
</dbReference>
<dbReference type="RefSeq" id="WP_072852578.1">
    <property type="nucleotide sequence ID" value="NZ_FRAH01000057.1"/>
</dbReference>
<name>A0A1M6WW41_9FIRM</name>
<accession>A0A1M6WW41</accession>